<comment type="caution">
    <text evidence="1">The sequence shown here is derived from an EMBL/GenBank/DDBJ whole genome shotgun (WGS) entry which is preliminary data.</text>
</comment>
<name>A0A699SJ42_TANCI</name>
<accession>A0A699SJ42</accession>
<sequence>EMLVYPIKKKYDVFDVFKVYKAWVELDSGTKIKYLRTDNGGE</sequence>
<dbReference type="EMBL" id="BKCJ011166481">
    <property type="protein sequence ID" value="GFC97500.1"/>
    <property type="molecule type" value="Genomic_DNA"/>
</dbReference>
<reference evidence="1" key="1">
    <citation type="journal article" date="2019" name="Sci. Rep.">
        <title>Draft genome of Tanacetum cinerariifolium, the natural source of mosquito coil.</title>
        <authorList>
            <person name="Yamashiro T."/>
            <person name="Shiraishi A."/>
            <person name="Satake H."/>
            <person name="Nakayama K."/>
        </authorList>
    </citation>
    <scope>NUCLEOTIDE SEQUENCE</scope>
</reference>
<gene>
    <name evidence="1" type="ORF">Tci_869470</name>
</gene>
<protein>
    <submittedName>
        <fullName evidence="1">Gag-Pol polyprotein</fullName>
    </submittedName>
</protein>
<organism evidence="1">
    <name type="scientific">Tanacetum cinerariifolium</name>
    <name type="common">Dalmatian daisy</name>
    <name type="synonym">Chrysanthemum cinerariifolium</name>
    <dbReference type="NCBI Taxonomy" id="118510"/>
    <lineage>
        <taxon>Eukaryota</taxon>
        <taxon>Viridiplantae</taxon>
        <taxon>Streptophyta</taxon>
        <taxon>Embryophyta</taxon>
        <taxon>Tracheophyta</taxon>
        <taxon>Spermatophyta</taxon>
        <taxon>Magnoliopsida</taxon>
        <taxon>eudicotyledons</taxon>
        <taxon>Gunneridae</taxon>
        <taxon>Pentapetalae</taxon>
        <taxon>asterids</taxon>
        <taxon>campanulids</taxon>
        <taxon>Asterales</taxon>
        <taxon>Asteraceae</taxon>
        <taxon>Asteroideae</taxon>
        <taxon>Anthemideae</taxon>
        <taxon>Anthemidinae</taxon>
        <taxon>Tanacetum</taxon>
    </lineage>
</organism>
<dbReference type="AlphaFoldDB" id="A0A699SJ42"/>
<feature type="non-terminal residue" evidence="1">
    <location>
        <position position="1"/>
    </location>
</feature>
<proteinExistence type="predicted"/>
<evidence type="ECO:0000313" key="1">
    <source>
        <dbReference type="EMBL" id="GFC97500.1"/>
    </source>
</evidence>